<evidence type="ECO:0000313" key="3">
    <source>
        <dbReference type="Proteomes" id="UP000014009"/>
    </source>
</evidence>
<accession>A0A9W5QMY1</accession>
<sequence length="151" mass="17390">MIYLLLTLLACLFMFGIFTAFDIDKSENGKIIGVVLTVLSLIGMVVTVYLQQTEVNEKVRENNQKIEMITEYNEKKQNELLTEKFKLPITDILIESISETEWEYYKVTTNTGVYKIAFAYDSNNKIVGFKEFKQITSVISKESNHEQGSHN</sequence>
<reference evidence="2 3" key="1">
    <citation type="submission" date="2012-12" db="EMBL/GenBank/DDBJ databases">
        <title>The Genome Sequence of Bacillus cereus HuB4-4.</title>
        <authorList>
            <consortium name="The Broad Institute Genome Sequencing Platform"/>
            <consortium name="The Broad Institute Genome Sequencing Center for Infectious Disease"/>
            <person name="Feldgarden M."/>
            <person name="Van der Auwera G.A."/>
            <person name="Mahillon J."/>
            <person name="Duprez V."/>
            <person name="Timmery S."/>
            <person name="Mattelet C."/>
            <person name="Dierick K."/>
            <person name="Sun M."/>
            <person name="Yu Z."/>
            <person name="Zhu L."/>
            <person name="Hu X."/>
            <person name="Shank E.B."/>
            <person name="Swiecicka I."/>
            <person name="Hansen B.M."/>
            <person name="Andrup L."/>
            <person name="Walker B."/>
            <person name="Young S.K."/>
            <person name="Zeng Q."/>
            <person name="Gargeya S."/>
            <person name="Fitzgerald M."/>
            <person name="Haas B."/>
            <person name="Abouelleil A."/>
            <person name="Alvarado L."/>
            <person name="Arachchi H.M."/>
            <person name="Berlin A.M."/>
            <person name="Chapman S.B."/>
            <person name="Dewar J."/>
            <person name="Goldberg J."/>
            <person name="Griggs A."/>
            <person name="Gujja S."/>
            <person name="Hansen M."/>
            <person name="Howarth C."/>
            <person name="Imamovic A."/>
            <person name="Larimer J."/>
            <person name="McCowan C."/>
            <person name="Murphy C."/>
            <person name="Neiman D."/>
            <person name="Pearson M."/>
            <person name="Priest M."/>
            <person name="Roberts A."/>
            <person name="Saif S."/>
            <person name="Shea T."/>
            <person name="Sisk P."/>
            <person name="Sykes S."/>
            <person name="Wortman J."/>
            <person name="Nusbaum C."/>
            <person name="Birren B."/>
        </authorList>
    </citation>
    <scope>NUCLEOTIDE SEQUENCE [LARGE SCALE GENOMIC DNA]</scope>
    <source>
        <strain evidence="2 3">HuB4-4</strain>
    </source>
</reference>
<name>A0A9W5QMY1_BACCE</name>
<dbReference type="RefSeq" id="WP_016099523.1">
    <property type="nucleotide sequence ID" value="NZ_KB976548.1"/>
</dbReference>
<dbReference type="EMBL" id="AHEF01000104">
    <property type="protein sequence ID" value="EOP78870.1"/>
    <property type="molecule type" value="Genomic_DNA"/>
</dbReference>
<gene>
    <name evidence="2" type="ORF">IGM_06477</name>
</gene>
<keyword evidence="1" id="KW-0812">Transmembrane</keyword>
<dbReference type="AlphaFoldDB" id="A0A9W5QMY1"/>
<feature type="transmembrane region" description="Helical" evidence="1">
    <location>
        <begin position="30"/>
        <end position="50"/>
    </location>
</feature>
<proteinExistence type="predicted"/>
<organism evidence="2 3">
    <name type="scientific">Bacillus cereus HuB4-4</name>
    <dbReference type="NCBI Taxonomy" id="1053211"/>
    <lineage>
        <taxon>Bacteria</taxon>
        <taxon>Bacillati</taxon>
        <taxon>Bacillota</taxon>
        <taxon>Bacilli</taxon>
        <taxon>Bacillales</taxon>
        <taxon>Bacillaceae</taxon>
        <taxon>Bacillus</taxon>
        <taxon>Bacillus cereus group</taxon>
    </lineage>
</organism>
<evidence type="ECO:0000313" key="2">
    <source>
        <dbReference type="EMBL" id="EOP78870.1"/>
    </source>
</evidence>
<keyword evidence="1" id="KW-1133">Transmembrane helix</keyword>
<protein>
    <submittedName>
        <fullName evidence="2">Uncharacterized protein</fullName>
    </submittedName>
</protein>
<comment type="caution">
    <text evidence="2">The sequence shown here is derived from an EMBL/GenBank/DDBJ whole genome shotgun (WGS) entry which is preliminary data.</text>
</comment>
<keyword evidence="1" id="KW-0472">Membrane</keyword>
<evidence type="ECO:0000256" key="1">
    <source>
        <dbReference type="SAM" id="Phobius"/>
    </source>
</evidence>
<dbReference type="Proteomes" id="UP000014009">
    <property type="component" value="Unassembled WGS sequence"/>
</dbReference>